<evidence type="ECO:0000256" key="1">
    <source>
        <dbReference type="ARBA" id="ARBA00022723"/>
    </source>
</evidence>
<keyword evidence="1" id="KW-0479">Metal-binding</keyword>
<dbReference type="GO" id="GO:0061630">
    <property type="term" value="F:ubiquitin protein ligase activity"/>
    <property type="evidence" value="ECO:0007669"/>
    <property type="project" value="TreeGrafter"/>
</dbReference>
<dbReference type="PANTHER" id="PTHR45931:SF3">
    <property type="entry name" value="RING ZINC FINGER-CONTAINING PROTEIN"/>
    <property type="match status" value="1"/>
</dbReference>
<dbReference type="EMBL" id="JACGWN010000002">
    <property type="protein sequence ID" value="KAL0460149.1"/>
    <property type="molecule type" value="Genomic_DNA"/>
</dbReference>
<dbReference type="PROSITE" id="PS50089">
    <property type="entry name" value="ZF_RING_2"/>
    <property type="match status" value="1"/>
</dbReference>
<sequence length="217" mass="25169">MTYMLPVRPCTSISSSIHVRLRECPYRRQRSTSADPLGFNITVQVILQSSSSAVAGVLGYCTVYKFLAQPEEFLPEQCSDTVTKFIDLILAHWDAELRMHWRMAALRVLGKLRIEKGGGGDVAEWAEKPCPICLEELVKGDVIRLPCSHAYHEVCILTWIENHHACPYCRAKSPDINIDYEEMRRNDRFMPYLARRWETCSHVWQEMERLRRIHVGF</sequence>
<dbReference type="AlphaFoldDB" id="A0AAW2Y2Z9"/>
<evidence type="ECO:0000256" key="4">
    <source>
        <dbReference type="PROSITE-ProRule" id="PRU00175"/>
    </source>
</evidence>
<protein>
    <submittedName>
        <fullName evidence="6">E3 ubiquitin-protein ligase Iruka</fullName>
    </submittedName>
</protein>
<dbReference type="Gene3D" id="3.30.40.10">
    <property type="entry name" value="Zinc/RING finger domain, C3HC4 (zinc finger)"/>
    <property type="match status" value="1"/>
</dbReference>
<reference evidence="6" key="2">
    <citation type="journal article" date="2024" name="Plant">
        <title>Genomic evolution and insights into agronomic trait innovations of Sesamum species.</title>
        <authorList>
            <person name="Miao H."/>
            <person name="Wang L."/>
            <person name="Qu L."/>
            <person name="Liu H."/>
            <person name="Sun Y."/>
            <person name="Le M."/>
            <person name="Wang Q."/>
            <person name="Wei S."/>
            <person name="Zheng Y."/>
            <person name="Lin W."/>
            <person name="Duan Y."/>
            <person name="Cao H."/>
            <person name="Xiong S."/>
            <person name="Wang X."/>
            <person name="Wei L."/>
            <person name="Li C."/>
            <person name="Ma Q."/>
            <person name="Ju M."/>
            <person name="Zhao R."/>
            <person name="Li G."/>
            <person name="Mu C."/>
            <person name="Tian Q."/>
            <person name="Mei H."/>
            <person name="Zhang T."/>
            <person name="Gao T."/>
            <person name="Zhang H."/>
        </authorList>
    </citation>
    <scope>NUCLEOTIDE SEQUENCE</scope>
    <source>
        <strain evidence="6">KEN1</strain>
    </source>
</reference>
<dbReference type="InterPro" id="IPR001841">
    <property type="entry name" value="Znf_RING"/>
</dbReference>
<dbReference type="GO" id="GO:0005634">
    <property type="term" value="C:nucleus"/>
    <property type="evidence" value="ECO:0007669"/>
    <property type="project" value="TreeGrafter"/>
</dbReference>
<comment type="caution">
    <text evidence="6">The sequence shown here is derived from an EMBL/GenBank/DDBJ whole genome shotgun (WGS) entry which is preliminary data.</text>
</comment>
<dbReference type="GO" id="GO:0008270">
    <property type="term" value="F:zinc ion binding"/>
    <property type="evidence" value="ECO:0007669"/>
    <property type="project" value="UniProtKB-KW"/>
</dbReference>
<dbReference type="PANTHER" id="PTHR45931">
    <property type="entry name" value="SI:CH211-59O9.10"/>
    <property type="match status" value="1"/>
</dbReference>
<gene>
    <name evidence="6" type="ORF">Slati_0642100</name>
</gene>
<dbReference type="InterPro" id="IPR051834">
    <property type="entry name" value="RING_finger_E3_ligase"/>
</dbReference>
<name>A0AAW2Y2Z9_9LAMI</name>
<accession>A0AAW2Y2Z9</accession>
<proteinExistence type="predicted"/>
<evidence type="ECO:0000313" key="6">
    <source>
        <dbReference type="EMBL" id="KAL0460149.1"/>
    </source>
</evidence>
<evidence type="ECO:0000256" key="2">
    <source>
        <dbReference type="ARBA" id="ARBA00022771"/>
    </source>
</evidence>
<keyword evidence="3" id="KW-0862">Zinc</keyword>
<feature type="domain" description="RING-type" evidence="5">
    <location>
        <begin position="130"/>
        <end position="170"/>
    </location>
</feature>
<reference evidence="6" key="1">
    <citation type="submission" date="2020-06" db="EMBL/GenBank/DDBJ databases">
        <authorList>
            <person name="Li T."/>
            <person name="Hu X."/>
            <person name="Zhang T."/>
            <person name="Song X."/>
            <person name="Zhang H."/>
            <person name="Dai N."/>
            <person name="Sheng W."/>
            <person name="Hou X."/>
            <person name="Wei L."/>
        </authorList>
    </citation>
    <scope>NUCLEOTIDE SEQUENCE</scope>
    <source>
        <strain evidence="6">KEN1</strain>
        <tissue evidence="6">Leaf</tissue>
    </source>
</reference>
<dbReference type="SUPFAM" id="SSF57850">
    <property type="entry name" value="RING/U-box"/>
    <property type="match status" value="1"/>
</dbReference>
<keyword evidence="2 4" id="KW-0863">Zinc-finger</keyword>
<organism evidence="6">
    <name type="scientific">Sesamum latifolium</name>
    <dbReference type="NCBI Taxonomy" id="2727402"/>
    <lineage>
        <taxon>Eukaryota</taxon>
        <taxon>Viridiplantae</taxon>
        <taxon>Streptophyta</taxon>
        <taxon>Embryophyta</taxon>
        <taxon>Tracheophyta</taxon>
        <taxon>Spermatophyta</taxon>
        <taxon>Magnoliopsida</taxon>
        <taxon>eudicotyledons</taxon>
        <taxon>Gunneridae</taxon>
        <taxon>Pentapetalae</taxon>
        <taxon>asterids</taxon>
        <taxon>lamiids</taxon>
        <taxon>Lamiales</taxon>
        <taxon>Pedaliaceae</taxon>
        <taxon>Sesamum</taxon>
    </lineage>
</organism>
<evidence type="ECO:0000259" key="5">
    <source>
        <dbReference type="PROSITE" id="PS50089"/>
    </source>
</evidence>
<dbReference type="GO" id="GO:0006511">
    <property type="term" value="P:ubiquitin-dependent protein catabolic process"/>
    <property type="evidence" value="ECO:0007669"/>
    <property type="project" value="TreeGrafter"/>
</dbReference>
<dbReference type="Pfam" id="PF13639">
    <property type="entry name" value="zf-RING_2"/>
    <property type="match status" value="1"/>
</dbReference>
<dbReference type="SMART" id="SM00184">
    <property type="entry name" value="RING"/>
    <property type="match status" value="1"/>
</dbReference>
<dbReference type="InterPro" id="IPR013083">
    <property type="entry name" value="Znf_RING/FYVE/PHD"/>
</dbReference>
<evidence type="ECO:0000256" key="3">
    <source>
        <dbReference type="ARBA" id="ARBA00022833"/>
    </source>
</evidence>